<dbReference type="Pfam" id="PF02021">
    <property type="entry name" value="UPF0102"/>
    <property type="match status" value="1"/>
</dbReference>
<organism evidence="3 4">
    <name type="scientific">Paracoccus maritimus</name>
    <dbReference type="NCBI Taxonomy" id="2933292"/>
    <lineage>
        <taxon>Bacteria</taxon>
        <taxon>Pseudomonadati</taxon>
        <taxon>Pseudomonadota</taxon>
        <taxon>Alphaproteobacteria</taxon>
        <taxon>Rhodobacterales</taxon>
        <taxon>Paracoccaceae</taxon>
        <taxon>Paracoccus</taxon>
    </lineage>
</organism>
<dbReference type="RefSeq" id="WP_260276746.1">
    <property type="nucleotide sequence ID" value="NZ_JANAVZ010000004.1"/>
</dbReference>
<gene>
    <name evidence="3" type="ORF">MU516_08355</name>
</gene>
<dbReference type="HAMAP" id="MF_00048">
    <property type="entry name" value="UPF0102"/>
    <property type="match status" value="1"/>
</dbReference>
<protein>
    <recommendedName>
        <fullName evidence="2">UPF0102 protein MU516_08355</fullName>
    </recommendedName>
</protein>
<keyword evidence="4" id="KW-1185">Reference proteome</keyword>
<reference evidence="3 4" key="1">
    <citation type="submission" date="2022-04" db="EMBL/GenBank/DDBJ databases">
        <title>Paracoccus sp. YLB-12 draft genome sequence.</title>
        <authorList>
            <person name="Yu L."/>
        </authorList>
    </citation>
    <scope>NUCLEOTIDE SEQUENCE [LARGE SCALE GENOMIC DNA]</scope>
    <source>
        <strain evidence="3 4">YLB-12</strain>
    </source>
</reference>
<dbReference type="PANTHER" id="PTHR34039:SF1">
    <property type="entry name" value="UPF0102 PROTEIN YRAN"/>
    <property type="match status" value="1"/>
</dbReference>
<comment type="similarity">
    <text evidence="1 2">Belongs to the UPF0102 family.</text>
</comment>
<evidence type="ECO:0000313" key="3">
    <source>
        <dbReference type="EMBL" id="MCT4332879.1"/>
    </source>
</evidence>
<proteinExistence type="inferred from homology"/>
<evidence type="ECO:0000256" key="2">
    <source>
        <dbReference type="HAMAP-Rule" id="MF_00048"/>
    </source>
</evidence>
<comment type="caution">
    <text evidence="3">The sequence shown here is derived from an EMBL/GenBank/DDBJ whole genome shotgun (WGS) entry which is preliminary data.</text>
</comment>
<dbReference type="EMBL" id="JANAVZ010000004">
    <property type="protein sequence ID" value="MCT4332879.1"/>
    <property type="molecule type" value="Genomic_DNA"/>
</dbReference>
<dbReference type="InterPro" id="IPR003509">
    <property type="entry name" value="UPF0102_YraN-like"/>
</dbReference>
<dbReference type="Proteomes" id="UP001320702">
    <property type="component" value="Unassembled WGS sequence"/>
</dbReference>
<accession>A0ABT2KA77</accession>
<sequence length="124" mass="13326">MRAQRRNRGALAALSGEMAEDSVARHLIAKGCTILARRWRSAGGEIDLICRDGDAVVFVEVKQAASHAEAAMRLGRSQMDRICAAACAYCTDLPDGQLTCMRFDVALVDGAGRVEILENAFAEA</sequence>
<dbReference type="SUPFAM" id="SSF52980">
    <property type="entry name" value="Restriction endonuclease-like"/>
    <property type="match status" value="1"/>
</dbReference>
<dbReference type="PANTHER" id="PTHR34039">
    <property type="entry name" value="UPF0102 PROTEIN YRAN"/>
    <property type="match status" value="1"/>
</dbReference>
<dbReference type="InterPro" id="IPR011856">
    <property type="entry name" value="tRNA_endonuc-like_dom_sf"/>
</dbReference>
<evidence type="ECO:0000256" key="1">
    <source>
        <dbReference type="ARBA" id="ARBA00006738"/>
    </source>
</evidence>
<dbReference type="Gene3D" id="3.40.1350.10">
    <property type="match status" value="1"/>
</dbReference>
<name>A0ABT2KA77_9RHOB</name>
<dbReference type="InterPro" id="IPR011335">
    <property type="entry name" value="Restrct_endonuc-II-like"/>
</dbReference>
<evidence type="ECO:0000313" key="4">
    <source>
        <dbReference type="Proteomes" id="UP001320702"/>
    </source>
</evidence>